<evidence type="ECO:0000256" key="4">
    <source>
        <dbReference type="ARBA" id="ARBA00022475"/>
    </source>
</evidence>
<keyword evidence="3" id="KW-0813">Transport</keyword>
<dbReference type="InterPro" id="IPR006260">
    <property type="entry name" value="TonB/TolA_C"/>
</dbReference>
<feature type="chain" id="PRO_5045357125" description="TonB C-terminal domain-containing protein" evidence="10">
    <location>
        <begin position="25"/>
        <end position="158"/>
    </location>
</feature>
<evidence type="ECO:0000256" key="2">
    <source>
        <dbReference type="ARBA" id="ARBA00006555"/>
    </source>
</evidence>
<dbReference type="SUPFAM" id="SSF74653">
    <property type="entry name" value="TolA/TonB C-terminal domain"/>
    <property type="match status" value="1"/>
</dbReference>
<reference evidence="13" key="1">
    <citation type="journal article" date="2019" name="Int. J. Syst. Evol. Microbiol.">
        <title>The Global Catalogue of Microorganisms (GCM) 10K type strain sequencing project: providing services to taxonomists for standard genome sequencing and annotation.</title>
        <authorList>
            <consortium name="The Broad Institute Genomics Platform"/>
            <consortium name="The Broad Institute Genome Sequencing Center for Infectious Disease"/>
            <person name="Wu L."/>
            <person name="Ma J."/>
        </authorList>
    </citation>
    <scope>NUCLEOTIDE SEQUENCE [LARGE SCALE GENOMIC DNA]</scope>
    <source>
        <strain evidence="13">JCM 17926</strain>
    </source>
</reference>
<accession>A0ABP8LZM9</accession>
<evidence type="ECO:0000259" key="11">
    <source>
        <dbReference type="PROSITE" id="PS52015"/>
    </source>
</evidence>
<dbReference type="PROSITE" id="PS52015">
    <property type="entry name" value="TONB_CTD"/>
    <property type="match status" value="1"/>
</dbReference>
<dbReference type="PANTHER" id="PTHR33446">
    <property type="entry name" value="PROTEIN TONB-RELATED"/>
    <property type="match status" value="1"/>
</dbReference>
<evidence type="ECO:0000256" key="7">
    <source>
        <dbReference type="ARBA" id="ARBA00022927"/>
    </source>
</evidence>
<comment type="caution">
    <text evidence="12">The sequence shown here is derived from an EMBL/GenBank/DDBJ whole genome shotgun (WGS) entry which is preliminary data.</text>
</comment>
<dbReference type="PANTHER" id="PTHR33446:SF2">
    <property type="entry name" value="PROTEIN TONB"/>
    <property type="match status" value="1"/>
</dbReference>
<evidence type="ECO:0000313" key="13">
    <source>
        <dbReference type="Proteomes" id="UP001500552"/>
    </source>
</evidence>
<keyword evidence="13" id="KW-1185">Reference proteome</keyword>
<dbReference type="InterPro" id="IPR051045">
    <property type="entry name" value="TonB-dependent_transducer"/>
</dbReference>
<dbReference type="RefSeq" id="WP_345161012.1">
    <property type="nucleotide sequence ID" value="NZ_BAABHC010000029.1"/>
</dbReference>
<keyword evidence="9" id="KW-0472">Membrane</keyword>
<name>A0ABP8LZM9_9BACT</name>
<keyword evidence="10" id="KW-0732">Signal</keyword>
<comment type="similarity">
    <text evidence="2">Belongs to the TonB family.</text>
</comment>
<feature type="signal peptide" evidence="10">
    <location>
        <begin position="1"/>
        <end position="24"/>
    </location>
</feature>
<evidence type="ECO:0000256" key="8">
    <source>
        <dbReference type="ARBA" id="ARBA00022989"/>
    </source>
</evidence>
<evidence type="ECO:0000256" key="6">
    <source>
        <dbReference type="ARBA" id="ARBA00022692"/>
    </source>
</evidence>
<dbReference type="Proteomes" id="UP001500552">
    <property type="component" value="Unassembled WGS sequence"/>
</dbReference>
<feature type="domain" description="TonB C-terminal" evidence="11">
    <location>
        <begin position="66"/>
        <end position="158"/>
    </location>
</feature>
<keyword evidence="7" id="KW-0653">Protein transport</keyword>
<dbReference type="EMBL" id="BAABHC010000029">
    <property type="protein sequence ID" value="GAA4439928.1"/>
    <property type="molecule type" value="Genomic_DNA"/>
</dbReference>
<evidence type="ECO:0000256" key="3">
    <source>
        <dbReference type="ARBA" id="ARBA00022448"/>
    </source>
</evidence>
<dbReference type="Gene3D" id="3.30.1150.10">
    <property type="match status" value="1"/>
</dbReference>
<keyword evidence="4" id="KW-1003">Cell membrane</keyword>
<dbReference type="NCBIfam" id="TIGR01352">
    <property type="entry name" value="tonB_Cterm"/>
    <property type="match status" value="1"/>
</dbReference>
<dbReference type="PROSITE" id="PS51257">
    <property type="entry name" value="PROKAR_LIPOPROTEIN"/>
    <property type="match status" value="1"/>
</dbReference>
<proteinExistence type="inferred from homology"/>
<evidence type="ECO:0000313" key="12">
    <source>
        <dbReference type="EMBL" id="GAA4439928.1"/>
    </source>
</evidence>
<comment type="subcellular location">
    <subcellularLocation>
        <location evidence="1">Cell inner membrane</location>
        <topology evidence="1">Single-pass membrane protein</topology>
        <orientation evidence="1">Periplasmic side</orientation>
    </subcellularLocation>
</comment>
<organism evidence="12 13">
    <name type="scientific">Pontibacter saemangeumensis</name>
    <dbReference type="NCBI Taxonomy" id="1084525"/>
    <lineage>
        <taxon>Bacteria</taxon>
        <taxon>Pseudomonadati</taxon>
        <taxon>Bacteroidota</taxon>
        <taxon>Cytophagia</taxon>
        <taxon>Cytophagales</taxon>
        <taxon>Hymenobacteraceae</taxon>
        <taxon>Pontibacter</taxon>
    </lineage>
</organism>
<keyword evidence="5" id="KW-0997">Cell inner membrane</keyword>
<sequence>MKKNKLFRPLFRMPLLALPFIAFACATDDEPITLNLQQDAKQAPVLIEKEEAEPYKVVEQMPVFQGGDEAMFRFLGESVRYPKAAKEAGIEGLVVCSFVVEKDGSVSTIKTVKSLSPEIDKEAMRVIKMTDEKWEPGLQNGQPVRVEYTLPLRFSMNQ</sequence>
<keyword evidence="8" id="KW-1133">Transmembrane helix</keyword>
<evidence type="ECO:0000256" key="5">
    <source>
        <dbReference type="ARBA" id="ARBA00022519"/>
    </source>
</evidence>
<keyword evidence="6" id="KW-0812">Transmembrane</keyword>
<dbReference type="Pfam" id="PF03544">
    <property type="entry name" value="TonB_C"/>
    <property type="match status" value="1"/>
</dbReference>
<protein>
    <recommendedName>
        <fullName evidence="11">TonB C-terminal domain-containing protein</fullName>
    </recommendedName>
</protein>
<dbReference type="InterPro" id="IPR037682">
    <property type="entry name" value="TonB_C"/>
</dbReference>
<evidence type="ECO:0000256" key="1">
    <source>
        <dbReference type="ARBA" id="ARBA00004383"/>
    </source>
</evidence>
<evidence type="ECO:0000256" key="10">
    <source>
        <dbReference type="SAM" id="SignalP"/>
    </source>
</evidence>
<evidence type="ECO:0000256" key="9">
    <source>
        <dbReference type="ARBA" id="ARBA00023136"/>
    </source>
</evidence>
<gene>
    <name evidence="12" type="ORF">GCM10023188_36580</name>
</gene>